<feature type="domain" description="PLD phosphodiesterase" evidence="3">
    <location>
        <begin position="201"/>
        <end position="228"/>
    </location>
</feature>
<evidence type="ECO:0000256" key="2">
    <source>
        <dbReference type="SAM" id="Phobius"/>
    </source>
</evidence>
<keyword evidence="2" id="KW-1133">Transmembrane helix</keyword>
<dbReference type="InterPro" id="IPR001736">
    <property type="entry name" value="PLipase_D/transphosphatidylase"/>
</dbReference>
<organism evidence="4 5">
    <name type="scientific">Acidovorax ebreus (strain TPSY)</name>
    <name type="common">Diaphorobacter sp. (strain TPSY)</name>
    <dbReference type="NCBI Taxonomy" id="535289"/>
    <lineage>
        <taxon>Bacteria</taxon>
        <taxon>Pseudomonadati</taxon>
        <taxon>Pseudomonadota</taxon>
        <taxon>Betaproteobacteria</taxon>
        <taxon>Burkholderiales</taxon>
        <taxon>Comamonadaceae</taxon>
        <taxon>Diaphorobacter</taxon>
    </lineage>
</organism>
<keyword evidence="2" id="KW-0472">Membrane</keyword>
<feature type="domain" description="PLD phosphodiesterase" evidence="3">
    <location>
        <begin position="383"/>
        <end position="410"/>
    </location>
</feature>
<dbReference type="SUPFAM" id="SSF56024">
    <property type="entry name" value="Phospholipase D/nuclease"/>
    <property type="match status" value="2"/>
</dbReference>
<protein>
    <submittedName>
        <fullName evidence="4">Phospholipase D/Transphosphatidylase</fullName>
    </submittedName>
</protein>
<keyword evidence="5" id="KW-1185">Reference proteome</keyword>
<dbReference type="PROSITE" id="PS50035">
    <property type="entry name" value="PLD"/>
    <property type="match status" value="2"/>
</dbReference>
<keyword evidence="2" id="KW-0812">Transmembrane</keyword>
<dbReference type="EMBL" id="CP001392">
    <property type="protein sequence ID" value="ACM34320.1"/>
    <property type="molecule type" value="Genomic_DNA"/>
</dbReference>
<evidence type="ECO:0000256" key="1">
    <source>
        <dbReference type="SAM" id="MobiDB-lite"/>
    </source>
</evidence>
<feature type="transmembrane region" description="Helical" evidence="2">
    <location>
        <begin position="38"/>
        <end position="60"/>
    </location>
</feature>
<dbReference type="GO" id="GO:0032049">
    <property type="term" value="P:cardiolipin biosynthetic process"/>
    <property type="evidence" value="ECO:0007669"/>
    <property type="project" value="UniProtKB-ARBA"/>
</dbReference>
<feature type="region of interest" description="Disordered" evidence="1">
    <location>
        <begin position="277"/>
        <end position="297"/>
    </location>
</feature>
<dbReference type="KEGG" id="dia:Dtpsy_2886"/>
<evidence type="ECO:0000313" key="4">
    <source>
        <dbReference type="EMBL" id="ACM34320.1"/>
    </source>
</evidence>
<dbReference type="Pfam" id="PF13091">
    <property type="entry name" value="PLDc_2"/>
    <property type="match status" value="2"/>
</dbReference>
<dbReference type="PANTHER" id="PTHR21248:SF22">
    <property type="entry name" value="PHOSPHOLIPASE D"/>
    <property type="match status" value="1"/>
</dbReference>
<dbReference type="Proteomes" id="UP000000450">
    <property type="component" value="Chromosome"/>
</dbReference>
<evidence type="ECO:0000259" key="3">
    <source>
        <dbReference type="PROSITE" id="PS50035"/>
    </source>
</evidence>
<accession>A0A9J9QB18</accession>
<reference evidence="4 5" key="1">
    <citation type="journal article" date="2010" name="J. Bacteriol.">
        <title>Completed genome sequence of the anaerobic iron-oxidizing bacterium Acidovorax ebreus strain TPSY.</title>
        <authorList>
            <person name="Byrne-Bailey K.G."/>
            <person name="Weber K.A."/>
            <person name="Chair A.H."/>
            <person name="Bose S."/>
            <person name="Knox T."/>
            <person name="Spanbauer T.L."/>
            <person name="Chertkov O."/>
            <person name="Coates J.D."/>
        </authorList>
    </citation>
    <scope>NUCLEOTIDE SEQUENCE [LARGE SCALE GENOMIC DNA]</scope>
    <source>
        <strain evidence="4 5">TPSY</strain>
    </source>
</reference>
<dbReference type="SMART" id="SM00155">
    <property type="entry name" value="PLDc"/>
    <property type="match status" value="2"/>
</dbReference>
<dbReference type="PANTHER" id="PTHR21248">
    <property type="entry name" value="CARDIOLIPIN SYNTHASE"/>
    <property type="match status" value="1"/>
</dbReference>
<feature type="transmembrane region" description="Helical" evidence="2">
    <location>
        <begin position="6"/>
        <end position="26"/>
    </location>
</feature>
<dbReference type="AlphaFoldDB" id="A0A9J9QB18"/>
<dbReference type="RefSeq" id="WP_015914187.1">
    <property type="nucleotide sequence ID" value="NC_011992.1"/>
</dbReference>
<name>A0A9J9QB18_ACIET</name>
<sequence>MIRVAVLSGLGHAIFVAVGLLVYVMGTRIGHQRRHPSAAMGWVLGIVTFPYLVVPLFLLFGTRKFARPARRPHGPPLEATEGGPPWATRLLASLELAPAVRNAQVVLHADGTQALQGLLATIASARHRLDLCTYVFAYDEVGREVARALLDCVHRGVRVRLLVDALGSMRTPPGMLRALRRQGLQVRRFMPLLHNPLHGRTNLRNHRKLVVADGERLWSGGRNLACEYFIDRPGHPAWADLSYEVHGPLAAQAQAQFATDWRVARGLVLRRRRKARSTAAPALPAPPAHGPLAQWLPSGPDHADDTVHALLLAAAYHAQRRIVAVTPYFVPDDALLDAWCLACRRGVQVSVVVPARSNHRLADLARERALRQLAAAGARVWLSPAMVHAKAVLIDDELALVGSLNLDARSLFLNYEAMTVFYGPQELHWLAQWSDQLLARARPYHARAPSWLRDVIEGVVRSVGFQL</sequence>
<dbReference type="GO" id="GO:0016020">
    <property type="term" value="C:membrane"/>
    <property type="evidence" value="ECO:0007669"/>
    <property type="project" value="TreeGrafter"/>
</dbReference>
<dbReference type="Gene3D" id="3.30.870.10">
    <property type="entry name" value="Endonuclease Chain A"/>
    <property type="match status" value="2"/>
</dbReference>
<dbReference type="GO" id="GO:0008808">
    <property type="term" value="F:cardiolipin synthase activity"/>
    <property type="evidence" value="ECO:0007669"/>
    <property type="project" value="TreeGrafter"/>
</dbReference>
<dbReference type="InterPro" id="IPR025202">
    <property type="entry name" value="PLD-like_dom"/>
</dbReference>
<gene>
    <name evidence="4" type="ordered locus">Dtpsy_2886</name>
</gene>
<proteinExistence type="predicted"/>
<evidence type="ECO:0000313" key="5">
    <source>
        <dbReference type="Proteomes" id="UP000000450"/>
    </source>
</evidence>